<protein>
    <submittedName>
        <fullName evidence="2">Uncharacterized protein</fullName>
    </submittedName>
</protein>
<organism evidence="2">
    <name type="scientific">Anopheles atroparvus</name>
    <name type="common">European mosquito</name>
    <dbReference type="NCBI Taxonomy" id="41427"/>
    <lineage>
        <taxon>Eukaryota</taxon>
        <taxon>Metazoa</taxon>
        <taxon>Ecdysozoa</taxon>
        <taxon>Arthropoda</taxon>
        <taxon>Hexapoda</taxon>
        <taxon>Insecta</taxon>
        <taxon>Pterygota</taxon>
        <taxon>Neoptera</taxon>
        <taxon>Endopterygota</taxon>
        <taxon>Diptera</taxon>
        <taxon>Nematocera</taxon>
        <taxon>Culicoidea</taxon>
        <taxon>Culicidae</taxon>
        <taxon>Anophelinae</taxon>
        <taxon>Anopheles</taxon>
    </lineage>
</organism>
<sequence>MNNIFHQTDETFYETQYGQGYPSYSSQCYTDTVRPSSSSDGGEQIKNLLKPESKPLKEEYRERYHQLHRNQQDPVGGQKFLRSVDSLKAVKDLRHGTKSRVDNDFSNIIFPGCSETGTTVKRTLSAGLDDARRTMTHGKRTNRDRNGDCFWKIFDYNGKLD</sequence>
<dbReference type="VEuPathDB" id="VectorBase:AATE019565"/>
<dbReference type="EnsemblMetazoa" id="AATE019565-RA">
    <property type="protein sequence ID" value="AATE019565-PA.1"/>
    <property type="gene ID" value="AATE019565"/>
</dbReference>
<name>A0A182JK41_ANOAO</name>
<feature type="compositionally biased region" description="Polar residues" evidence="1">
    <location>
        <begin position="30"/>
        <end position="41"/>
    </location>
</feature>
<dbReference type="AlphaFoldDB" id="A0A182JK41"/>
<evidence type="ECO:0000256" key="1">
    <source>
        <dbReference type="SAM" id="MobiDB-lite"/>
    </source>
</evidence>
<proteinExistence type="predicted"/>
<accession>A0A182JK41</accession>
<reference evidence="2" key="1">
    <citation type="submission" date="2022-08" db="UniProtKB">
        <authorList>
            <consortium name="EnsemblMetazoa"/>
        </authorList>
    </citation>
    <scope>IDENTIFICATION</scope>
    <source>
        <strain evidence="2">EBRO</strain>
    </source>
</reference>
<feature type="region of interest" description="Disordered" evidence="1">
    <location>
        <begin position="30"/>
        <end position="55"/>
    </location>
</feature>
<evidence type="ECO:0000313" key="2">
    <source>
        <dbReference type="EnsemblMetazoa" id="AATE019565-PA.1"/>
    </source>
</evidence>